<dbReference type="RefSeq" id="XP_020130353.1">
    <property type="nucleotide sequence ID" value="XM_020273209.1"/>
</dbReference>
<proteinExistence type="predicted"/>
<accession>A0A1J9S388</accession>
<feature type="region of interest" description="Disordered" evidence="1">
    <location>
        <begin position="1"/>
        <end position="22"/>
    </location>
</feature>
<gene>
    <name evidence="2" type="ORF">BKCO1_25000105</name>
</gene>
<dbReference type="AlphaFoldDB" id="A0A1J9S388"/>
<reference evidence="2 3" key="1">
    <citation type="submission" date="2016-10" db="EMBL/GenBank/DDBJ databases">
        <title>Proteomics and genomics reveal pathogen-plant mechanisms compatible with a hemibiotrophic lifestyle of Diplodia corticola.</title>
        <authorList>
            <person name="Fernandes I."/>
            <person name="De Jonge R."/>
            <person name="Van De Peer Y."/>
            <person name="Devreese B."/>
            <person name="Alves A."/>
            <person name="Esteves A.C."/>
        </authorList>
    </citation>
    <scope>NUCLEOTIDE SEQUENCE [LARGE SCALE GENOMIC DNA]</scope>
    <source>
        <strain evidence="2 3">CBS 112549</strain>
    </source>
</reference>
<protein>
    <submittedName>
        <fullName evidence="2">Uncharacterized protein</fullName>
    </submittedName>
</protein>
<organism evidence="2 3">
    <name type="scientific">Diplodia corticola</name>
    <dbReference type="NCBI Taxonomy" id="236234"/>
    <lineage>
        <taxon>Eukaryota</taxon>
        <taxon>Fungi</taxon>
        <taxon>Dikarya</taxon>
        <taxon>Ascomycota</taxon>
        <taxon>Pezizomycotina</taxon>
        <taxon>Dothideomycetes</taxon>
        <taxon>Dothideomycetes incertae sedis</taxon>
        <taxon>Botryosphaeriales</taxon>
        <taxon>Botryosphaeriaceae</taxon>
        <taxon>Diplodia</taxon>
    </lineage>
</organism>
<evidence type="ECO:0000313" key="3">
    <source>
        <dbReference type="Proteomes" id="UP000183809"/>
    </source>
</evidence>
<evidence type="ECO:0000256" key="1">
    <source>
        <dbReference type="SAM" id="MobiDB-lite"/>
    </source>
</evidence>
<dbReference type="GeneID" id="31013469"/>
<dbReference type="EMBL" id="MNUE01000025">
    <property type="protein sequence ID" value="OJD34093.1"/>
    <property type="molecule type" value="Genomic_DNA"/>
</dbReference>
<keyword evidence="3" id="KW-1185">Reference proteome</keyword>
<sequence length="174" mass="19278">MSDGPPASRNVADPISPSRSKAVGADAVSVAEALQDQILKLLEDPQAAQGTTTTDVQSGFAYLTTVIKLLDNKARALDSLEAMVPYFTRLENENKRLREANRILQARDALAADRESKDHDERCVRHGFCYSMIRNLREDVASKDNIIASLKKEDAQEHKCKHLRSDLLTDRAGT</sequence>
<comment type="caution">
    <text evidence="2">The sequence shown here is derived from an EMBL/GenBank/DDBJ whole genome shotgun (WGS) entry which is preliminary data.</text>
</comment>
<dbReference type="Proteomes" id="UP000183809">
    <property type="component" value="Unassembled WGS sequence"/>
</dbReference>
<evidence type="ECO:0000313" key="2">
    <source>
        <dbReference type="EMBL" id="OJD34093.1"/>
    </source>
</evidence>
<name>A0A1J9S388_9PEZI</name>